<dbReference type="Proteomes" id="UP001196413">
    <property type="component" value="Unassembled WGS sequence"/>
</dbReference>
<accession>A0AAD5MV51</accession>
<name>A0AAD5MV51_PARTN</name>
<feature type="non-terminal residue" evidence="1">
    <location>
        <position position="104"/>
    </location>
</feature>
<organism evidence="1 2">
    <name type="scientific">Parelaphostrongylus tenuis</name>
    <name type="common">Meningeal worm</name>
    <dbReference type="NCBI Taxonomy" id="148309"/>
    <lineage>
        <taxon>Eukaryota</taxon>
        <taxon>Metazoa</taxon>
        <taxon>Ecdysozoa</taxon>
        <taxon>Nematoda</taxon>
        <taxon>Chromadorea</taxon>
        <taxon>Rhabditida</taxon>
        <taxon>Rhabditina</taxon>
        <taxon>Rhabditomorpha</taxon>
        <taxon>Strongyloidea</taxon>
        <taxon>Metastrongylidae</taxon>
        <taxon>Parelaphostrongylus</taxon>
    </lineage>
</organism>
<gene>
    <name evidence="1" type="ORF">KIN20_025327</name>
</gene>
<proteinExistence type="predicted"/>
<dbReference type="AlphaFoldDB" id="A0AAD5MV51"/>
<reference evidence="1" key="1">
    <citation type="submission" date="2021-06" db="EMBL/GenBank/DDBJ databases">
        <title>Parelaphostrongylus tenuis whole genome reference sequence.</title>
        <authorList>
            <person name="Garwood T.J."/>
            <person name="Larsen P.A."/>
            <person name="Fountain-Jones N.M."/>
            <person name="Garbe J.R."/>
            <person name="Macchietto M.G."/>
            <person name="Kania S.A."/>
            <person name="Gerhold R.W."/>
            <person name="Richards J.E."/>
            <person name="Wolf T.M."/>
        </authorList>
    </citation>
    <scope>NUCLEOTIDE SEQUENCE</scope>
    <source>
        <strain evidence="1">MNPRO001-30</strain>
        <tissue evidence="1">Meninges</tissue>
    </source>
</reference>
<protein>
    <submittedName>
        <fullName evidence="1">Uncharacterized protein</fullName>
    </submittedName>
</protein>
<evidence type="ECO:0000313" key="1">
    <source>
        <dbReference type="EMBL" id="KAJ1365102.1"/>
    </source>
</evidence>
<keyword evidence="2" id="KW-1185">Reference proteome</keyword>
<sequence length="104" mass="11845">MGDRLMRSIEDSVMASGVIVADGVIVSDDVITEKITAKHFVDSLIDRIAEWSKFESTLEVSAKIHIFVQFSLPIRERELAEDRLRQRCRLFFGEIEAALLHVVK</sequence>
<dbReference type="EMBL" id="JAHQIW010005174">
    <property type="protein sequence ID" value="KAJ1365102.1"/>
    <property type="molecule type" value="Genomic_DNA"/>
</dbReference>
<comment type="caution">
    <text evidence="1">The sequence shown here is derived from an EMBL/GenBank/DDBJ whole genome shotgun (WGS) entry which is preliminary data.</text>
</comment>
<evidence type="ECO:0000313" key="2">
    <source>
        <dbReference type="Proteomes" id="UP001196413"/>
    </source>
</evidence>